<evidence type="ECO:0000313" key="3">
    <source>
        <dbReference type="Proteomes" id="UP001372338"/>
    </source>
</evidence>
<feature type="compositionally biased region" description="Polar residues" evidence="1">
    <location>
        <begin position="289"/>
        <end position="300"/>
    </location>
</feature>
<dbReference type="AlphaFoldDB" id="A0AAN9P9D8"/>
<feature type="compositionally biased region" description="Low complexity" evidence="1">
    <location>
        <begin position="219"/>
        <end position="231"/>
    </location>
</feature>
<reference evidence="2 3" key="1">
    <citation type="submission" date="2024-01" db="EMBL/GenBank/DDBJ databases">
        <title>The genomes of 5 underutilized Papilionoideae crops provide insights into root nodulation and disease resistanc.</title>
        <authorList>
            <person name="Yuan L."/>
        </authorList>
    </citation>
    <scope>NUCLEOTIDE SEQUENCE [LARGE SCALE GENOMIC DNA]</scope>
    <source>
        <strain evidence="2">ZHUSHIDOU_FW_LH</strain>
        <tissue evidence="2">Leaf</tissue>
    </source>
</reference>
<gene>
    <name evidence="2" type="ORF">RIF29_04716</name>
</gene>
<sequence length="386" mass="41211">MSKLSQRNIDDIEIIDVEDPVPERVEVHAEDPLEDIVVDHDDCVAGEYPVADIVADHGDHVTDIGADPVTDIGADPVQVADPVTDICADPVQVDEDANTDTTAGTDDSEDSEYNVLKDPHQSDSDENTDVTTNVEGGTDSDNDSVRSVFFDDSEEDRNLDLDDGFEFDRGLIPEGVQITYADAPASQLTPPNQDERILSMMREQQSNDAGAGNGSQTEPAATVGADAAPAGTGNGSQAEAAATVGADPALSGAANGSQAEPHAPAGAGNETQTEHIAKRRKANKKGIASSETVLSSQPITRSKVRKEITRGVTKSQPVTRSKRRLLYKDSSSRHPAFNDENMAQLVSDYMSMMETWKKEGKKKGLKIVEGEDKNKGEGPKKGGKKK</sequence>
<name>A0AAN9P9D8_CROPI</name>
<accession>A0AAN9P9D8</accession>
<dbReference type="Proteomes" id="UP001372338">
    <property type="component" value="Unassembled WGS sequence"/>
</dbReference>
<feature type="compositionally biased region" description="Basic and acidic residues" evidence="1">
    <location>
        <begin position="156"/>
        <end position="171"/>
    </location>
</feature>
<dbReference type="EMBL" id="JAYWIO010000001">
    <property type="protein sequence ID" value="KAK7290358.1"/>
    <property type="molecule type" value="Genomic_DNA"/>
</dbReference>
<evidence type="ECO:0000313" key="2">
    <source>
        <dbReference type="EMBL" id="KAK7290358.1"/>
    </source>
</evidence>
<organism evidence="2 3">
    <name type="scientific">Crotalaria pallida</name>
    <name type="common">Smooth rattlebox</name>
    <name type="synonym">Crotalaria striata</name>
    <dbReference type="NCBI Taxonomy" id="3830"/>
    <lineage>
        <taxon>Eukaryota</taxon>
        <taxon>Viridiplantae</taxon>
        <taxon>Streptophyta</taxon>
        <taxon>Embryophyta</taxon>
        <taxon>Tracheophyta</taxon>
        <taxon>Spermatophyta</taxon>
        <taxon>Magnoliopsida</taxon>
        <taxon>eudicotyledons</taxon>
        <taxon>Gunneridae</taxon>
        <taxon>Pentapetalae</taxon>
        <taxon>rosids</taxon>
        <taxon>fabids</taxon>
        <taxon>Fabales</taxon>
        <taxon>Fabaceae</taxon>
        <taxon>Papilionoideae</taxon>
        <taxon>50 kb inversion clade</taxon>
        <taxon>genistoids sensu lato</taxon>
        <taxon>core genistoids</taxon>
        <taxon>Crotalarieae</taxon>
        <taxon>Crotalaria</taxon>
    </lineage>
</organism>
<feature type="region of interest" description="Disordered" evidence="1">
    <location>
        <begin position="89"/>
        <end position="339"/>
    </location>
</feature>
<keyword evidence="3" id="KW-1185">Reference proteome</keyword>
<feature type="region of interest" description="Disordered" evidence="1">
    <location>
        <begin position="357"/>
        <end position="386"/>
    </location>
</feature>
<feature type="compositionally biased region" description="Basic and acidic residues" evidence="1">
    <location>
        <begin position="366"/>
        <end position="380"/>
    </location>
</feature>
<protein>
    <submittedName>
        <fullName evidence="2">Uncharacterized protein</fullName>
    </submittedName>
</protein>
<comment type="caution">
    <text evidence="2">The sequence shown here is derived from an EMBL/GenBank/DDBJ whole genome shotgun (WGS) entry which is preliminary data.</text>
</comment>
<feature type="compositionally biased region" description="Polar residues" evidence="1">
    <location>
        <begin position="202"/>
        <end position="218"/>
    </location>
</feature>
<evidence type="ECO:0000256" key="1">
    <source>
        <dbReference type="SAM" id="MobiDB-lite"/>
    </source>
</evidence>
<proteinExistence type="predicted"/>